<sequence>MRRQTRPDMDVHHLRGNLYESGSVHATDESAYATVASPSVLSTNSNGGSATSFHGQNITSTASHHLPDKDAYYPEFSEMPSPGRDDLDQFWGSELDEAGIEWFLNNQCFFGLARSDLMTDGVSCNTEAPNIYSVALEDEQPAKPQPVSLRRKPIFLQEAQSKPFIVETGKFKSPDCGFRVCNALTREKRSHLLAELQQLVHDVDINEHIFSLDSMKQGIHLFFRHINIEYTFIHHEFLMPSSEESREARLAVCGSDSEPGPLLFWAIISAGWSLMRSRNNHEHIMAAKIQRALRISMMSHPGLGCSPPLWLVQALFVILLFARYQGDREEYGFASIFHGVLLEATRRLDNSSPVAVDNGCESYAGPSVMQAWIKWINTESIQRIVRHVFILDVKHALLHGGETSMMPFDLNIRLYATEDAWYAFTPEEWTRELATNTQKPISFIDMLKMLWNPRVTNTAVVPEPLPRGSNIALYGLVSIARELRRRKEISFLNRTGDASLASLGSTAIHSLQNWEPMWDKVAVPNGLTATYLWRDCSCMIHLAYTLYEVGPVDLQMVAGKTIIEGKRRGAAGYAKSRRKMGRWVKEDRAWLALSRAATVIQDRFYAGSPDVVHCHHCLWCLYLATLTCWNFGLALTGHSSSEHLVKDGKVVSLEDAEAECSQYLQVAASLPPRFHKEQFNDILGRTTGLLIVLIQFLRSQCQTGMIVESIELLARLVGVQD</sequence>
<dbReference type="VEuPathDB" id="FungiDB:SAPIO_CDS6129"/>
<comment type="caution">
    <text evidence="8">The sequence shown here is derived from an EMBL/GenBank/DDBJ whole genome shotgun (WGS) entry which is preliminary data.</text>
</comment>
<dbReference type="HOGENOM" id="CLU_016573_0_0_1"/>
<evidence type="ECO:0000313" key="9">
    <source>
        <dbReference type="Proteomes" id="UP000028545"/>
    </source>
</evidence>
<reference evidence="8 9" key="1">
    <citation type="journal article" date="2014" name="Genome Announc.">
        <title>Draft genome sequence of the pathogenic fungus Scedosporium apiospermum.</title>
        <authorList>
            <person name="Vandeputte P."/>
            <person name="Ghamrawi S."/>
            <person name="Rechenmann M."/>
            <person name="Iltis A."/>
            <person name="Giraud S."/>
            <person name="Fleury M."/>
            <person name="Thornton C."/>
            <person name="Delhaes L."/>
            <person name="Meyer W."/>
            <person name="Papon N."/>
            <person name="Bouchara J.P."/>
        </authorList>
    </citation>
    <scope>NUCLEOTIDE SEQUENCE [LARGE SCALE GENOMIC DNA]</scope>
    <source>
        <strain evidence="8 9">IHEM 14462</strain>
    </source>
</reference>
<organism evidence="8 9">
    <name type="scientific">Pseudallescheria apiosperma</name>
    <name type="common">Scedosporium apiospermum</name>
    <dbReference type="NCBI Taxonomy" id="563466"/>
    <lineage>
        <taxon>Eukaryota</taxon>
        <taxon>Fungi</taxon>
        <taxon>Dikarya</taxon>
        <taxon>Ascomycota</taxon>
        <taxon>Pezizomycotina</taxon>
        <taxon>Sordariomycetes</taxon>
        <taxon>Hypocreomycetidae</taxon>
        <taxon>Microascales</taxon>
        <taxon>Microascaceae</taxon>
        <taxon>Scedosporium</taxon>
    </lineage>
</organism>
<dbReference type="InterPro" id="IPR051059">
    <property type="entry name" value="VerF-like"/>
</dbReference>
<dbReference type="PANTHER" id="PTHR40626:SF11">
    <property type="entry name" value="ZINC FINGER PROTEIN YPR022C"/>
    <property type="match status" value="1"/>
</dbReference>
<evidence type="ECO:0000313" key="8">
    <source>
        <dbReference type="EMBL" id="KEZ42270.1"/>
    </source>
</evidence>
<dbReference type="GO" id="GO:0006351">
    <property type="term" value="P:DNA-templated transcription"/>
    <property type="evidence" value="ECO:0007669"/>
    <property type="project" value="InterPro"/>
</dbReference>
<accession>A0A084G4K8</accession>
<evidence type="ECO:0000256" key="1">
    <source>
        <dbReference type="ARBA" id="ARBA00004123"/>
    </source>
</evidence>
<dbReference type="PANTHER" id="PTHR40626">
    <property type="entry name" value="MIP31509P"/>
    <property type="match status" value="1"/>
</dbReference>
<comment type="subcellular location">
    <subcellularLocation>
        <location evidence="1">Nucleus</location>
    </subcellularLocation>
</comment>
<evidence type="ECO:0000256" key="5">
    <source>
        <dbReference type="ARBA" id="ARBA00022833"/>
    </source>
</evidence>
<keyword evidence="2" id="KW-0479">Metal-binding</keyword>
<dbReference type="GO" id="GO:0000981">
    <property type="term" value="F:DNA-binding transcription factor activity, RNA polymerase II-specific"/>
    <property type="evidence" value="ECO:0007669"/>
    <property type="project" value="InterPro"/>
</dbReference>
<keyword evidence="5" id="KW-0862">Zinc</keyword>
<evidence type="ECO:0000256" key="6">
    <source>
        <dbReference type="ARBA" id="ARBA00023242"/>
    </source>
</evidence>
<dbReference type="Pfam" id="PF04082">
    <property type="entry name" value="Fungal_trans"/>
    <property type="match status" value="1"/>
</dbReference>
<dbReference type="AlphaFoldDB" id="A0A084G4K8"/>
<keyword evidence="3" id="KW-0677">Repeat</keyword>
<dbReference type="KEGG" id="sapo:SAPIO_CDS6129"/>
<dbReference type="GO" id="GO:0000785">
    <property type="term" value="C:chromatin"/>
    <property type="evidence" value="ECO:0007669"/>
    <property type="project" value="TreeGrafter"/>
</dbReference>
<keyword evidence="4" id="KW-0863">Zinc-finger</keyword>
<dbReference type="Proteomes" id="UP000028545">
    <property type="component" value="Unassembled WGS sequence"/>
</dbReference>
<dbReference type="OrthoDB" id="1405595at2759"/>
<dbReference type="GO" id="GO:0008270">
    <property type="term" value="F:zinc ion binding"/>
    <property type="evidence" value="ECO:0007669"/>
    <property type="project" value="UniProtKB-KW"/>
</dbReference>
<dbReference type="GO" id="GO:0005634">
    <property type="term" value="C:nucleus"/>
    <property type="evidence" value="ECO:0007669"/>
    <property type="project" value="UniProtKB-SubCell"/>
</dbReference>
<dbReference type="InterPro" id="IPR007219">
    <property type="entry name" value="XnlR_reg_dom"/>
</dbReference>
<protein>
    <recommendedName>
        <fullName evidence="7">Xylanolytic transcriptional activator regulatory domain-containing protein</fullName>
    </recommendedName>
</protein>
<feature type="domain" description="Xylanolytic transcriptional activator regulatory" evidence="7">
    <location>
        <begin position="219"/>
        <end position="489"/>
    </location>
</feature>
<keyword evidence="9" id="KW-1185">Reference proteome</keyword>
<dbReference type="GeneID" id="27725201"/>
<name>A0A084G4K8_PSEDA</name>
<dbReference type="CDD" id="cd12148">
    <property type="entry name" value="fungal_TF_MHR"/>
    <property type="match status" value="1"/>
</dbReference>
<dbReference type="EMBL" id="JOWA01000100">
    <property type="protein sequence ID" value="KEZ42270.1"/>
    <property type="molecule type" value="Genomic_DNA"/>
</dbReference>
<evidence type="ECO:0000256" key="2">
    <source>
        <dbReference type="ARBA" id="ARBA00022723"/>
    </source>
</evidence>
<proteinExistence type="predicted"/>
<gene>
    <name evidence="8" type="ORF">SAPIO_CDS6129</name>
</gene>
<evidence type="ECO:0000256" key="3">
    <source>
        <dbReference type="ARBA" id="ARBA00022737"/>
    </source>
</evidence>
<evidence type="ECO:0000256" key="4">
    <source>
        <dbReference type="ARBA" id="ARBA00022771"/>
    </source>
</evidence>
<dbReference type="GO" id="GO:0000978">
    <property type="term" value="F:RNA polymerase II cis-regulatory region sequence-specific DNA binding"/>
    <property type="evidence" value="ECO:0007669"/>
    <property type="project" value="InterPro"/>
</dbReference>
<dbReference type="RefSeq" id="XP_016642069.1">
    <property type="nucleotide sequence ID" value="XM_016788312.1"/>
</dbReference>
<keyword evidence="6" id="KW-0539">Nucleus</keyword>
<evidence type="ECO:0000259" key="7">
    <source>
        <dbReference type="Pfam" id="PF04082"/>
    </source>
</evidence>